<comment type="caution">
    <text evidence="2">The sequence shown here is derived from an EMBL/GenBank/DDBJ whole genome shotgun (WGS) entry which is preliminary data.</text>
</comment>
<organism evidence="2 3">
    <name type="scientific">Cytospora chrysosperma</name>
    <name type="common">Cytospora canker fungus</name>
    <name type="synonym">Sphaeria chrysosperma</name>
    <dbReference type="NCBI Taxonomy" id="252740"/>
    <lineage>
        <taxon>Eukaryota</taxon>
        <taxon>Fungi</taxon>
        <taxon>Dikarya</taxon>
        <taxon>Ascomycota</taxon>
        <taxon>Pezizomycotina</taxon>
        <taxon>Sordariomycetes</taxon>
        <taxon>Sordariomycetidae</taxon>
        <taxon>Diaporthales</taxon>
        <taxon>Cytosporaceae</taxon>
        <taxon>Cytospora</taxon>
    </lineage>
</organism>
<dbReference type="Proteomes" id="UP000284375">
    <property type="component" value="Unassembled WGS sequence"/>
</dbReference>
<evidence type="ECO:0008006" key="4">
    <source>
        <dbReference type="Google" id="ProtNLM"/>
    </source>
</evidence>
<dbReference type="AlphaFoldDB" id="A0A423VY11"/>
<accession>A0A423VY11</accession>
<dbReference type="OrthoDB" id="5220761at2759"/>
<evidence type="ECO:0000313" key="3">
    <source>
        <dbReference type="Proteomes" id="UP000284375"/>
    </source>
</evidence>
<feature type="signal peptide" evidence="1">
    <location>
        <begin position="1"/>
        <end position="19"/>
    </location>
</feature>
<dbReference type="EMBL" id="LJZO01000022">
    <property type="protein sequence ID" value="ROV95928.1"/>
    <property type="molecule type" value="Genomic_DNA"/>
</dbReference>
<sequence length="123" mass="13697">MGRWIAVLFAISLIDSGHAASVKQFTTDDWLTMFSSGTASQSTDLGWFGDGKHIDIIDTTKAIKTDRFSDIWYAFENTTACHQDDGVDQDETLGTLKNDCHNVDTFISGRRINCIRLDSNALM</sequence>
<name>A0A423VY11_CYTCH</name>
<proteinExistence type="predicted"/>
<feature type="chain" id="PRO_5019361382" description="Ecp2 effector protein domain-containing protein" evidence="1">
    <location>
        <begin position="20"/>
        <end position="123"/>
    </location>
</feature>
<evidence type="ECO:0000313" key="2">
    <source>
        <dbReference type="EMBL" id="ROV95928.1"/>
    </source>
</evidence>
<reference evidence="2 3" key="1">
    <citation type="submission" date="2015-09" db="EMBL/GenBank/DDBJ databases">
        <title>Host preference determinants of Valsa canker pathogens revealed by comparative genomics.</title>
        <authorList>
            <person name="Yin Z."/>
            <person name="Huang L."/>
        </authorList>
    </citation>
    <scope>NUCLEOTIDE SEQUENCE [LARGE SCALE GENOMIC DNA]</scope>
    <source>
        <strain evidence="2 3">YSFL</strain>
    </source>
</reference>
<keyword evidence="3" id="KW-1185">Reference proteome</keyword>
<keyword evidence="1" id="KW-0732">Signal</keyword>
<protein>
    <recommendedName>
        <fullName evidence="4">Ecp2 effector protein domain-containing protein</fullName>
    </recommendedName>
</protein>
<gene>
    <name evidence="2" type="ORF">VSDG_05108</name>
</gene>
<evidence type="ECO:0000256" key="1">
    <source>
        <dbReference type="SAM" id="SignalP"/>
    </source>
</evidence>